<evidence type="ECO:0000313" key="1">
    <source>
        <dbReference type="EMBL" id="KIK55521.1"/>
    </source>
</evidence>
<sequence length="231" mass="25749">MRGRTYLAQVVPVDQPAWLGKFISKRLTDADKKVFDEVLDGKSQDLKFSGVLSQAGTFAGIYKVEKYAKATGPAAHGPLVAKVYRATVEEIQHSPDEIENNAAEVKIKKLLGEYAGSGTLSQSSGKKHHFFIMKQLSGTVLSKTPQLKSTKNKEALLKTLREKYCAWSAKTAIQHKVMTLDTHEDNILVEFEGNTENVKSILTPDWDEGQEIIGTPSEKEVHDFSMKYIMF</sequence>
<dbReference type="Proteomes" id="UP000053593">
    <property type="component" value="Unassembled WGS sequence"/>
</dbReference>
<reference evidence="1 2" key="1">
    <citation type="submission" date="2014-04" db="EMBL/GenBank/DDBJ databases">
        <title>Evolutionary Origins and Diversification of the Mycorrhizal Mutualists.</title>
        <authorList>
            <consortium name="DOE Joint Genome Institute"/>
            <consortium name="Mycorrhizal Genomics Consortium"/>
            <person name="Kohler A."/>
            <person name="Kuo A."/>
            <person name="Nagy L.G."/>
            <person name="Floudas D."/>
            <person name="Copeland A."/>
            <person name="Barry K.W."/>
            <person name="Cichocki N."/>
            <person name="Veneault-Fourrey C."/>
            <person name="LaButti K."/>
            <person name="Lindquist E.A."/>
            <person name="Lipzen A."/>
            <person name="Lundell T."/>
            <person name="Morin E."/>
            <person name="Murat C."/>
            <person name="Riley R."/>
            <person name="Ohm R."/>
            <person name="Sun H."/>
            <person name="Tunlid A."/>
            <person name="Henrissat B."/>
            <person name="Grigoriev I.V."/>
            <person name="Hibbett D.S."/>
            <person name="Martin F."/>
        </authorList>
    </citation>
    <scope>NUCLEOTIDE SEQUENCE [LARGE SCALE GENOMIC DNA]</scope>
    <source>
        <strain evidence="1 2">FD-317 M1</strain>
    </source>
</reference>
<dbReference type="EMBL" id="KN834805">
    <property type="protein sequence ID" value="KIK55521.1"/>
    <property type="molecule type" value="Genomic_DNA"/>
</dbReference>
<protein>
    <recommendedName>
        <fullName evidence="3">Protein kinase domain-containing protein</fullName>
    </recommendedName>
</protein>
<organism evidence="1 2">
    <name type="scientific">Collybiopsis luxurians FD-317 M1</name>
    <dbReference type="NCBI Taxonomy" id="944289"/>
    <lineage>
        <taxon>Eukaryota</taxon>
        <taxon>Fungi</taxon>
        <taxon>Dikarya</taxon>
        <taxon>Basidiomycota</taxon>
        <taxon>Agaricomycotina</taxon>
        <taxon>Agaricomycetes</taxon>
        <taxon>Agaricomycetidae</taxon>
        <taxon>Agaricales</taxon>
        <taxon>Marasmiineae</taxon>
        <taxon>Omphalotaceae</taxon>
        <taxon>Collybiopsis</taxon>
        <taxon>Collybiopsis luxurians</taxon>
    </lineage>
</organism>
<evidence type="ECO:0000313" key="2">
    <source>
        <dbReference type="Proteomes" id="UP000053593"/>
    </source>
</evidence>
<keyword evidence="2" id="KW-1185">Reference proteome</keyword>
<name>A0A0D0BLB5_9AGAR</name>
<gene>
    <name evidence="1" type="ORF">GYMLUDRAFT_87578</name>
</gene>
<dbReference type="HOGENOM" id="CLU_104714_0_0_1"/>
<dbReference type="AlphaFoldDB" id="A0A0D0BLB5"/>
<dbReference type="OrthoDB" id="2914376at2759"/>
<proteinExistence type="predicted"/>
<accession>A0A0D0BLB5</accession>
<evidence type="ECO:0008006" key="3">
    <source>
        <dbReference type="Google" id="ProtNLM"/>
    </source>
</evidence>